<sequence>MHNKPIELIVVDLWGLAPYFSNGKQYYISFVDAFTRHTWIYFLTKKSDALFAFLVFKKQIELLLGCKIKQVQTNGGGEFKSFVPHLQSFGIQHRISCPHTSKQNRLVKRRYCQIVETRLVLLAQALFPLSYWSDAFVTAVHLMNCLPTKALGGLTPIMRLFGKQPNLQSLKSPSVIIKNSFAVEVGSSSPSSERLQFVEPDDIDQTFDTRVQSLPEHVANAEPEHTAGPVDVVESLPSNVHPMVTRSKVGVYNPKIYVAKLSMIEPKSVHEAMMIPS</sequence>
<dbReference type="EMBL" id="SMMG02000005">
    <property type="protein sequence ID" value="KAA3474258.1"/>
    <property type="molecule type" value="Genomic_DNA"/>
</dbReference>
<dbReference type="OrthoDB" id="1938465at2759"/>
<dbReference type="PANTHER" id="PTHR42648">
    <property type="entry name" value="TRANSPOSASE, PUTATIVE-RELATED"/>
    <property type="match status" value="1"/>
</dbReference>
<organism evidence="2 3">
    <name type="scientific">Gossypium australe</name>
    <dbReference type="NCBI Taxonomy" id="47621"/>
    <lineage>
        <taxon>Eukaryota</taxon>
        <taxon>Viridiplantae</taxon>
        <taxon>Streptophyta</taxon>
        <taxon>Embryophyta</taxon>
        <taxon>Tracheophyta</taxon>
        <taxon>Spermatophyta</taxon>
        <taxon>Magnoliopsida</taxon>
        <taxon>eudicotyledons</taxon>
        <taxon>Gunneridae</taxon>
        <taxon>Pentapetalae</taxon>
        <taxon>rosids</taxon>
        <taxon>malvids</taxon>
        <taxon>Malvales</taxon>
        <taxon>Malvaceae</taxon>
        <taxon>Malvoideae</taxon>
        <taxon>Gossypium</taxon>
    </lineage>
</organism>
<dbReference type="PANTHER" id="PTHR42648:SF26">
    <property type="entry name" value="INTEGRASE CATALYTIC DOMAIN-CONTAINING PROTEIN"/>
    <property type="match status" value="1"/>
</dbReference>
<dbReference type="InterPro" id="IPR001584">
    <property type="entry name" value="Integrase_cat-core"/>
</dbReference>
<evidence type="ECO:0000259" key="1">
    <source>
        <dbReference type="PROSITE" id="PS50994"/>
    </source>
</evidence>
<dbReference type="Pfam" id="PF00665">
    <property type="entry name" value="rve"/>
    <property type="match status" value="1"/>
</dbReference>
<name>A0A5B6VZC5_9ROSI</name>
<dbReference type="PROSITE" id="PS50994">
    <property type="entry name" value="INTEGRASE"/>
    <property type="match status" value="1"/>
</dbReference>
<feature type="domain" description="Integrase catalytic" evidence="1">
    <location>
        <begin position="1"/>
        <end position="164"/>
    </location>
</feature>
<evidence type="ECO:0000313" key="2">
    <source>
        <dbReference type="EMBL" id="KAA3474258.1"/>
    </source>
</evidence>
<dbReference type="AlphaFoldDB" id="A0A5B6VZC5"/>
<dbReference type="SUPFAM" id="SSF53098">
    <property type="entry name" value="Ribonuclease H-like"/>
    <property type="match status" value="1"/>
</dbReference>
<evidence type="ECO:0000313" key="3">
    <source>
        <dbReference type="Proteomes" id="UP000325315"/>
    </source>
</evidence>
<dbReference type="GO" id="GO:0003676">
    <property type="term" value="F:nucleic acid binding"/>
    <property type="evidence" value="ECO:0007669"/>
    <property type="project" value="InterPro"/>
</dbReference>
<reference evidence="2" key="1">
    <citation type="submission" date="2019-08" db="EMBL/GenBank/DDBJ databases">
        <authorList>
            <person name="Liu F."/>
        </authorList>
    </citation>
    <scope>NUCLEOTIDE SEQUENCE [LARGE SCALE GENOMIC DNA]</scope>
    <source>
        <strain evidence="2">PA1801</strain>
        <tissue evidence="2">Leaf</tissue>
    </source>
</reference>
<dbReference type="GO" id="GO:0015074">
    <property type="term" value="P:DNA integration"/>
    <property type="evidence" value="ECO:0007669"/>
    <property type="project" value="InterPro"/>
</dbReference>
<dbReference type="Gene3D" id="3.30.420.10">
    <property type="entry name" value="Ribonuclease H-like superfamily/Ribonuclease H"/>
    <property type="match status" value="1"/>
</dbReference>
<dbReference type="InterPro" id="IPR012337">
    <property type="entry name" value="RNaseH-like_sf"/>
</dbReference>
<keyword evidence="3" id="KW-1185">Reference proteome</keyword>
<accession>A0A5B6VZC5</accession>
<comment type="caution">
    <text evidence="2">The sequence shown here is derived from an EMBL/GenBank/DDBJ whole genome shotgun (WGS) entry which is preliminary data.</text>
</comment>
<dbReference type="InterPro" id="IPR039537">
    <property type="entry name" value="Retrotran_Ty1/copia-like"/>
</dbReference>
<proteinExistence type="predicted"/>
<dbReference type="InterPro" id="IPR036397">
    <property type="entry name" value="RNaseH_sf"/>
</dbReference>
<protein>
    <submittedName>
        <fullName evidence="2">Retrovirus-related Pol polyprotein from transposon TNT 1-94</fullName>
    </submittedName>
</protein>
<gene>
    <name evidence="2" type="ORF">EPI10_024562</name>
</gene>
<dbReference type="Proteomes" id="UP000325315">
    <property type="component" value="Unassembled WGS sequence"/>
</dbReference>